<keyword evidence="6 7" id="KW-0998">Cell outer membrane</keyword>
<protein>
    <submittedName>
        <fullName evidence="9">SusC/RagA family TonB-linked outer membrane protein</fullName>
    </submittedName>
</protein>
<dbReference type="InterPro" id="IPR036942">
    <property type="entry name" value="Beta-barrel_TonB_sf"/>
</dbReference>
<evidence type="ECO:0000256" key="4">
    <source>
        <dbReference type="ARBA" id="ARBA00022692"/>
    </source>
</evidence>
<feature type="domain" description="TonB-dependent receptor plug" evidence="8">
    <location>
        <begin position="129"/>
        <end position="235"/>
    </location>
</feature>
<dbReference type="InterPro" id="IPR012910">
    <property type="entry name" value="Plug_dom"/>
</dbReference>
<name>A0ABU5QQ13_9BACT</name>
<dbReference type="SUPFAM" id="SSF49464">
    <property type="entry name" value="Carboxypeptidase regulatory domain-like"/>
    <property type="match status" value="1"/>
</dbReference>
<evidence type="ECO:0000313" key="10">
    <source>
        <dbReference type="Proteomes" id="UP001304671"/>
    </source>
</evidence>
<keyword evidence="5 7" id="KW-0472">Membrane</keyword>
<keyword evidence="4 7" id="KW-0812">Transmembrane</keyword>
<proteinExistence type="inferred from homology"/>
<comment type="similarity">
    <text evidence="7">Belongs to the TonB-dependent receptor family.</text>
</comment>
<dbReference type="Gene3D" id="2.170.130.10">
    <property type="entry name" value="TonB-dependent receptor, plug domain"/>
    <property type="match status" value="1"/>
</dbReference>
<dbReference type="Gene3D" id="2.40.170.20">
    <property type="entry name" value="TonB-dependent receptor, beta-barrel domain"/>
    <property type="match status" value="1"/>
</dbReference>
<keyword evidence="2 7" id="KW-0813">Transport</keyword>
<evidence type="ECO:0000256" key="2">
    <source>
        <dbReference type="ARBA" id="ARBA00022448"/>
    </source>
</evidence>
<evidence type="ECO:0000256" key="1">
    <source>
        <dbReference type="ARBA" id="ARBA00004571"/>
    </source>
</evidence>
<evidence type="ECO:0000313" key="9">
    <source>
        <dbReference type="EMBL" id="MEA5259178.1"/>
    </source>
</evidence>
<dbReference type="EMBL" id="JAYFUL010000026">
    <property type="protein sequence ID" value="MEA5259178.1"/>
    <property type="molecule type" value="Genomic_DNA"/>
</dbReference>
<dbReference type="InterPro" id="IPR039426">
    <property type="entry name" value="TonB-dep_rcpt-like"/>
</dbReference>
<gene>
    <name evidence="9" type="ORF">VB264_15385</name>
</gene>
<dbReference type="Pfam" id="PF13715">
    <property type="entry name" value="CarbopepD_reg_2"/>
    <property type="match status" value="1"/>
</dbReference>
<dbReference type="PROSITE" id="PS52016">
    <property type="entry name" value="TONB_DEPENDENT_REC_3"/>
    <property type="match status" value="1"/>
</dbReference>
<dbReference type="InterPro" id="IPR023997">
    <property type="entry name" value="TonB-dep_OMP_SusC/RagA_CS"/>
</dbReference>
<comment type="subcellular location">
    <subcellularLocation>
        <location evidence="1 7">Cell outer membrane</location>
        <topology evidence="1 7">Multi-pass membrane protein</topology>
    </subcellularLocation>
</comment>
<keyword evidence="10" id="KW-1185">Reference proteome</keyword>
<evidence type="ECO:0000259" key="8">
    <source>
        <dbReference type="Pfam" id="PF07715"/>
    </source>
</evidence>
<reference evidence="9 10" key="1">
    <citation type="submission" date="2023-12" db="EMBL/GenBank/DDBJ databases">
        <title>Novel species of the genus Arcicella isolated from rivers.</title>
        <authorList>
            <person name="Lu H."/>
        </authorList>
    </citation>
    <scope>NUCLEOTIDE SEQUENCE [LARGE SCALE GENOMIC DNA]</scope>
    <source>
        <strain evidence="9 10">LMG 21963</strain>
    </source>
</reference>
<dbReference type="InterPro" id="IPR023996">
    <property type="entry name" value="TonB-dep_OMP_SusC/RagA"/>
</dbReference>
<evidence type="ECO:0000256" key="7">
    <source>
        <dbReference type="PROSITE-ProRule" id="PRU01360"/>
    </source>
</evidence>
<evidence type="ECO:0000256" key="3">
    <source>
        <dbReference type="ARBA" id="ARBA00022452"/>
    </source>
</evidence>
<dbReference type="NCBIfam" id="TIGR04057">
    <property type="entry name" value="SusC_RagA_signa"/>
    <property type="match status" value="1"/>
</dbReference>
<dbReference type="Pfam" id="PF07715">
    <property type="entry name" value="Plug"/>
    <property type="match status" value="1"/>
</dbReference>
<dbReference type="RefSeq" id="WP_323250687.1">
    <property type="nucleotide sequence ID" value="NZ_JAYFUL010000026.1"/>
</dbReference>
<organism evidence="9 10">
    <name type="scientific">Arcicella aquatica</name>
    <dbReference type="NCBI Taxonomy" id="217141"/>
    <lineage>
        <taxon>Bacteria</taxon>
        <taxon>Pseudomonadati</taxon>
        <taxon>Bacteroidota</taxon>
        <taxon>Cytophagia</taxon>
        <taxon>Cytophagales</taxon>
        <taxon>Flectobacillaceae</taxon>
        <taxon>Arcicella</taxon>
    </lineage>
</organism>
<dbReference type="InterPro" id="IPR037066">
    <property type="entry name" value="Plug_dom_sf"/>
</dbReference>
<accession>A0ABU5QQ13</accession>
<keyword evidence="3 7" id="KW-1134">Transmembrane beta strand</keyword>
<dbReference type="NCBIfam" id="TIGR04056">
    <property type="entry name" value="OMP_RagA_SusC"/>
    <property type="match status" value="1"/>
</dbReference>
<evidence type="ECO:0000256" key="5">
    <source>
        <dbReference type="ARBA" id="ARBA00023136"/>
    </source>
</evidence>
<evidence type="ECO:0000256" key="6">
    <source>
        <dbReference type="ARBA" id="ARBA00023237"/>
    </source>
</evidence>
<comment type="caution">
    <text evidence="9">The sequence shown here is derived from an EMBL/GenBank/DDBJ whole genome shotgun (WGS) entry which is preliminary data.</text>
</comment>
<dbReference type="Proteomes" id="UP001304671">
    <property type="component" value="Unassembled WGS sequence"/>
</dbReference>
<sequence>MRKVYFVNFVSILFLINILIAYSSPLYAQLLKSRVITASDGIELPGASVRLIKQGTGTLTDKNGFFEISATLPSDTLVISSIGFKSLKIPVAVSSSKQILPASLSMEIQNSELQEVIVSTGYTKISSERATGSFTHLNNELINRSVSTDILSRLEGVSAGLQFYKTSISPHGNTSDLRVRGLSTIHASSAPLIVIDNFPYEGDLNTINPNDVEDITILKDAAATSIWGVRAGNGVIVITTKQGKYNKKTAISFQSNFTSADKPDLFYNPAFLNAQDLIDFQRLRFINGGFQQNNWTLLPPAVELQIAAQQGKISNVEMERQLKLLATKDIRKDMLKYLYQTPLNQQYSLNISGGNNDLKYVTSLGFDKNLSANVGFSSSRVTLNNQLNYRLGRKLEVFSSLYYVLQAYKNNGLQPSALIPREGGALQSYTALIEDNGLPAAIPYKYRQTYIDAADAATSTGLLNWQYRPLEELNFSDNTSNNNEIRMNTGLRYSLFSDLALDLKYQFRSATGEVRNYYAPETYYVRDLINRFTQSNGTSVIPLGGILSGSRSAGKSHYGRLQLNYHKSLQQHQLDALAGAEIREDQSTAEPGYLLYGYDNQTLTSSPYLNYETSYPLRPRSASRIPNTIADVQHFTDRFISYFANAAYTFDQKYTLTLSSRWDASNIFGVATNQKGVPLWSVGGLWNLKQEYFASASSNTIDVLKLRATYGVNGNINKQVSTMPSITNSIGTVTNLPAAQLLSIGNPSLRWEKVSVWNTALDFSFLNGSIRGSLEYYQKAGSDLIGYDYLDPTTGIFSIGLGGITNIDSRINAANMLTKGMDVEISGLITKGKFKWSAVLLASWTKNRITKYSGTESPAIQSFFPVSNAARAPAREGKSADVLYALPWYGLNPATGAMLVYSNNELNENYAAYWSSLQTASLQEMGVTVPQHFGSFRNTLTWKGLSLSVNVVYKAGYNFRRSSINYTNLINYGNGHKDYLLRWKVPGDELHTIVPALSMRANTTRENIYLNNEMLIENGAHLRLKDINLSYKFSAPTLGLSNVSVFMYVNNVGILWRANKAGLDPDFPTSDYPPIRTYSLGFKIDL</sequence>
<dbReference type="InterPro" id="IPR008969">
    <property type="entry name" value="CarboxyPept-like_regulatory"/>
</dbReference>
<dbReference type="SUPFAM" id="SSF56935">
    <property type="entry name" value="Porins"/>
    <property type="match status" value="1"/>
</dbReference>